<sequence length="114" mass="12535">MITVEQQCLSCDSNSSWSSQPKEGTVADGNISLSAAILFAGALPQKAVRDLDFWGVQIYTKDTFFIHQKKYLHGTVRNIWEKQQKENLAALDNDAAFAGDACNDSMGHCSKYGS</sequence>
<name>A0AAN8PS48_PATCE</name>
<evidence type="ECO:0000313" key="2">
    <source>
        <dbReference type="Proteomes" id="UP001347796"/>
    </source>
</evidence>
<dbReference type="AlphaFoldDB" id="A0AAN8PS48"/>
<organism evidence="1 2">
    <name type="scientific">Patella caerulea</name>
    <name type="common">Rayed Mediterranean limpet</name>
    <dbReference type="NCBI Taxonomy" id="87958"/>
    <lineage>
        <taxon>Eukaryota</taxon>
        <taxon>Metazoa</taxon>
        <taxon>Spiralia</taxon>
        <taxon>Lophotrochozoa</taxon>
        <taxon>Mollusca</taxon>
        <taxon>Gastropoda</taxon>
        <taxon>Patellogastropoda</taxon>
        <taxon>Patelloidea</taxon>
        <taxon>Patellidae</taxon>
        <taxon>Patella</taxon>
    </lineage>
</organism>
<keyword evidence="2" id="KW-1185">Reference proteome</keyword>
<proteinExistence type="predicted"/>
<dbReference type="PANTHER" id="PTHR31751">
    <property type="entry name" value="SI:CH211-108C17.2-RELATED-RELATED"/>
    <property type="match status" value="1"/>
</dbReference>
<reference evidence="1 2" key="1">
    <citation type="submission" date="2024-01" db="EMBL/GenBank/DDBJ databases">
        <title>The genome of the rayed Mediterranean limpet Patella caerulea (Linnaeus, 1758).</title>
        <authorList>
            <person name="Anh-Thu Weber A."/>
            <person name="Halstead-Nussloch G."/>
        </authorList>
    </citation>
    <scope>NUCLEOTIDE SEQUENCE [LARGE SCALE GENOMIC DNA]</scope>
    <source>
        <strain evidence="1">AATW-2023a</strain>
        <tissue evidence="1">Whole specimen</tissue>
    </source>
</reference>
<dbReference type="EMBL" id="JAZGQO010000007">
    <property type="protein sequence ID" value="KAK6181963.1"/>
    <property type="molecule type" value="Genomic_DNA"/>
</dbReference>
<accession>A0AAN8PS48</accession>
<protein>
    <submittedName>
        <fullName evidence="1">Uncharacterized protein</fullName>
    </submittedName>
</protein>
<evidence type="ECO:0000313" key="1">
    <source>
        <dbReference type="EMBL" id="KAK6181963.1"/>
    </source>
</evidence>
<dbReference type="PANTHER" id="PTHR31751:SF42">
    <property type="entry name" value="PROTEIN CBG10204"/>
    <property type="match status" value="1"/>
</dbReference>
<dbReference type="Proteomes" id="UP001347796">
    <property type="component" value="Unassembled WGS sequence"/>
</dbReference>
<gene>
    <name evidence="1" type="ORF">SNE40_009738</name>
</gene>
<comment type="caution">
    <text evidence="1">The sequence shown here is derived from an EMBL/GenBank/DDBJ whole genome shotgun (WGS) entry which is preliminary data.</text>
</comment>